<proteinExistence type="predicted"/>
<dbReference type="Proteomes" id="UP000007880">
    <property type="component" value="Chromosome"/>
</dbReference>
<evidence type="ECO:0000313" key="3">
    <source>
        <dbReference type="Proteomes" id="UP000007880"/>
    </source>
</evidence>
<keyword evidence="1" id="KW-0143">Chaperone</keyword>
<dbReference type="KEGG" id="cap:CLDAP_25510"/>
<dbReference type="HOGENOM" id="CLU_077650_0_0_0"/>
<sequence length="242" mass="26974">MNRNLLWQRVGLYSLLRRLYTYPIDEECVAAVMSLSPDDVVGNDGLDAPAHGNHLLAALQQMQEWLAQEETSHRLEALQVEMTRLLEGPGRPLAPPYASYYLNDGQLMGQAAHEALAIYRRWGVAPAGSLVTIPPDHLALELGFLAHLAMVMAEATSTEGTPFQAAAKASDRFLRRHLLAWWPHFYRDLQRNAGNSFFIGLADFTDAALQMDAAWLKALLNPIEPALMATPEPIMNNAWEEN</sequence>
<name>I0I5Q3_CALAS</name>
<dbReference type="Pfam" id="PF02613">
    <property type="entry name" value="Nitrate_red_del"/>
    <property type="match status" value="1"/>
</dbReference>
<dbReference type="EMBL" id="AP012337">
    <property type="protein sequence ID" value="BAM00591.1"/>
    <property type="molecule type" value="Genomic_DNA"/>
</dbReference>
<gene>
    <name evidence="2" type="ordered locus">CLDAP_25510</name>
</gene>
<dbReference type="InterPro" id="IPR020945">
    <property type="entry name" value="DMSO/NO3_reduct_chaperone"/>
</dbReference>
<dbReference type="OrthoDB" id="9795302at2"/>
<protein>
    <recommendedName>
        <fullName evidence="4">Molecular chaperone TorD</fullName>
    </recommendedName>
</protein>
<dbReference type="SUPFAM" id="SSF89155">
    <property type="entry name" value="TorD-like"/>
    <property type="match status" value="1"/>
</dbReference>
<keyword evidence="3" id="KW-1185">Reference proteome</keyword>
<dbReference type="STRING" id="926550.CLDAP_25510"/>
<dbReference type="eggNOG" id="COG3381">
    <property type="taxonomic scope" value="Bacteria"/>
</dbReference>
<dbReference type="PANTHER" id="PTHR34227:SF1">
    <property type="entry name" value="DIMETHYL SULFOXIDE REDUCTASE CHAPERONE-RELATED"/>
    <property type="match status" value="1"/>
</dbReference>
<organism evidence="2 3">
    <name type="scientific">Caldilinea aerophila (strain DSM 14535 / JCM 11387 / NBRC 104270 / STL-6-O1)</name>
    <dbReference type="NCBI Taxonomy" id="926550"/>
    <lineage>
        <taxon>Bacteria</taxon>
        <taxon>Bacillati</taxon>
        <taxon>Chloroflexota</taxon>
        <taxon>Caldilineae</taxon>
        <taxon>Caldilineales</taxon>
        <taxon>Caldilineaceae</taxon>
        <taxon>Caldilinea</taxon>
    </lineage>
</organism>
<accession>I0I5Q3</accession>
<dbReference type="InterPro" id="IPR050289">
    <property type="entry name" value="TorD/DmsD_chaperones"/>
</dbReference>
<dbReference type="AlphaFoldDB" id="I0I5Q3"/>
<reference evidence="2 3" key="1">
    <citation type="submission" date="2012-02" db="EMBL/GenBank/DDBJ databases">
        <title>Complete genome sequence of Caldilinea aerophila DSM 14535 (= NBRC 102666).</title>
        <authorList>
            <person name="Oguchi A."/>
            <person name="Hosoyama A."/>
            <person name="Sekine M."/>
            <person name="Fukai R."/>
            <person name="Kato Y."/>
            <person name="Nakamura S."/>
            <person name="Hanada S."/>
            <person name="Yamazaki S."/>
            <person name="Fujita N."/>
        </authorList>
    </citation>
    <scope>NUCLEOTIDE SEQUENCE [LARGE SCALE GENOMIC DNA]</scope>
    <source>
        <strain evidence="3">DSM 14535 / JCM 11387 / NBRC 104270 / STL-6-O1</strain>
    </source>
</reference>
<dbReference type="PANTHER" id="PTHR34227">
    <property type="entry name" value="CHAPERONE PROTEIN YCDY"/>
    <property type="match status" value="1"/>
</dbReference>
<evidence type="ECO:0000313" key="2">
    <source>
        <dbReference type="EMBL" id="BAM00591.1"/>
    </source>
</evidence>
<dbReference type="RefSeq" id="WP_014433821.1">
    <property type="nucleotide sequence ID" value="NC_017079.1"/>
</dbReference>
<dbReference type="Gene3D" id="1.10.3480.10">
    <property type="entry name" value="TorD-like"/>
    <property type="match status" value="1"/>
</dbReference>
<evidence type="ECO:0000256" key="1">
    <source>
        <dbReference type="ARBA" id="ARBA00023186"/>
    </source>
</evidence>
<evidence type="ECO:0008006" key="4">
    <source>
        <dbReference type="Google" id="ProtNLM"/>
    </source>
</evidence>
<dbReference type="InterPro" id="IPR036411">
    <property type="entry name" value="TorD-like_sf"/>
</dbReference>